<protein>
    <recommendedName>
        <fullName evidence="3">DUF839 domain-containing protein</fullName>
    </recommendedName>
</protein>
<accession>A0A5C6ZPY9</accession>
<dbReference type="OrthoDB" id="727757at2"/>
<sequence length="484" mass="53758">MKFSTYPIFYFLFLLFSTFLIYSCQTDENIVEEEPEIEAIPEIDPEKMAKIFMDKSNTPPLVDISKNFSSLEAFAMVSTTDTLGGNFRIGGTADGSGFLEDGDDFIYVVNFESDRSIGRIRFDEFLNPISGDYLLDAGVADYARQCSGTMWESAIHGGGKDIFLSASESYHYQVKALDPRIEIPTPTASFGLEALGEFAWENAVPLPQKTYPGKTVILGGDDDSTDSAGQVVLYYSENGDADFDNGKIYVLRTKQVSDGSGSQQLANSNEIYTEASFDFRKTYEIEFVEIENGRNLTQTEMENACIDNFATQFMRVEDLDYQKGKEENARNIFFAVTGGGGPASGTYNDWGTVYKLELDNDSPLTGKLTQIISGNTNTNNRDGNLGELESPDNLCVTENFVYIQEDPRSFLRGHSARIYQSSLNGDNIKTVMEIAPRSNGQFKGEYGSLIDISDKVGIPDTFMLAIMPKREIKSQIILLKGLPR</sequence>
<reference evidence="1 2" key="1">
    <citation type="submission" date="2019-08" db="EMBL/GenBank/DDBJ databases">
        <title>Genome sequence of Gillisia hiemivivida IC154 (type strain).</title>
        <authorList>
            <person name="Bowman J.P."/>
        </authorList>
    </citation>
    <scope>NUCLEOTIDE SEQUENCE [LARGE SCALE GENOMIC DNA]</scope>
    <source>
        <strain evidence="1 2">IC154</strain>
    </source>
</reference>
<proteinExistence type="predicted"/>
<evidence type="ECO:0000313" key="1">
    <source>
        <dbReference type="EMBL" id="TXD92847.1"/>
    </source>
</evidence>
<keyword evidence="2" id="KW-1185">Reference proteome</keyword>
<dbReference type="PROSITE" id="PS51257">
    <property type="entry name" value="PROKAR_LIPOPROTEIN"/>
    <property type="match status" value="1"/>
</dbReference>
<evidence type="ECO:0000313" key="2">
    <source>
        <dbReference type="Proteomes" id="UP000321367"/>
    </source>
</evidence>
<dbReference type="AlphaFoldDB" id="A0A5C6ZPY9"/>
<name>A0A5C6ZPY9_9FLAO</name>
<dbReference type="EMBL" id="VORY01000016">
    <property type="protein sequence ID" value="TXD92847.1"/>
    <property type="molecule type" value="Genomic_DNA"/>
</dbReference>
<dbReference type="Proteomes" id="UP000321367">
    <property type="component" value="Unassembled WGS sequence"/>
</dbReference>
<organism evidence="1 2">
    <name type="scientific">Gillisia hiemivivida</name>
    <dbReference type="NCBI Taxonomy" id="291190"/>
    <lineage>
        <taxon>Bacteria</taxon>
        <taxon>Pseudomonadati</taxon>
        <taxon>Bacteroidota</taxon>
        <taxon>Flavobacteriia</taxon>
        <taxon>Flavobacteriales</taxon>
        <taxon>Flavobacteriaceae</taxon>
        <taxon>Gillisia</taxon>
    </lineage>
</organism>
<comment type="caution">
    <text evidence="1">The sequence shown here is derived from an EMBL/GenBank/DDBJ whole genome shotgun (WGS) entry which is preliminary data.</text>
</comment>
<gene>
    <name evidence="1" type="ORF">ES724_12220</name>
</gene>
<dbReference type="RefSeq" id="WP_146933319.1">
    <property type="nucleotide sequence ID" value="NZ_CBCSHZ010000015.1"/>
</dbReference>
<evidence type="ECO:0008006" key="3">
    <source>
        <dbReference type="Google" id="ProtNLM"/>
    </source>
</evidence>